<feature type="region of interest" description="Disordered" evidence="1">
    <location>
        <begin position="44"/>
        <end position="78"/>
    </location>
</feature>
<gene>
    <name evidence="2" type="ORF">K452DRAFT_95646</name>
</gene>
<evidence type="ECO:0000313" key="3">
    <source>
        <dbReference type="Proteomes" id="UP000799438"/>
    </source>
</evidence>
<reference evidence="2" key="1">
    <citation type="journal article" date="2020" name="Stud. Mycol.">
        <title>101 Dothideomycetes genomes: a test case for predicting lifestyles and emergence of pathogens.</title>
        <authorList>
            <person name="Haridas S."/>
            <person name="Albert R."/>
            <person name="Binder M."/>
            <person name="Bloem J."/>
            <person name="Labutti K."/>
            <person name="Salamov A."/>
            <person name="Andreopoulos B."/>
            <person name="Baker S."/>
            <person name="Barry K."/>
            <person name="Bills G."/>
            <person name="Bluhm B."/>
            <person name="Cannon C."/>
            <person name="Castanera R."/>
            <person name="Culley D."/>
            <person name="Daum C."/>
            <person name="Ezra D."/>
            <person name="Gonzalez J."/>
            <person name="Henrissat B."/>
            <person name="Kuo A."/>
            <person name="Liang C."/>
            <person name="Lipzen A."/>
            <person name="Lutzoni F."/>
            <person name="Magnuson J."/>
            <person name="Mondo S."/>
            <person name="Nolan M."/>
            <person name="Ohm R."/>
            <person name="Pangilinan J."/>
            <person name="Park H.-J."/>
            <person name="Ramirez L."/>
            <person name="Alfaro M."/>
            <person name="Sun H."/>
            <person name="Tritt A."/>
            <person name="Yoshinaga Y."/>
            <person name="Zwiers L.-H."/>
            <person name="Turgeon B."/>
            <person name="Goodwin S."/>
            <person name="Spatafora J."/>
            <person name="Crous P."/>
            <person name="Grigoriev I."/>
        </authorList>
    </citation>
    <scope>NUCLEOTIDE SEQUENCE</scope>
    <source>
        <strain evidence="2">CBS 121167</strain>
    </source>
</reference>
<feature type="compositionally biased region" description="Basic and acidic residues" evidence="1">
    <location>
        <begin position="63"/>
        <end position="78"/>
    </location>
</feature>
<keyword evidence="3" id="KW-1185">Reference proteome</keyword>
<name>A0A6A6B4J6_9PEZI</name>
<evidence type="ECO:0000256" key="1">
    <source>
        <dbReference type="SAM" id="MobiDB-lite"/>
    </source>
</evidence>
<dbReference type="EMBL" id="ML995498">
    <property type="protein sequence ID" value="KAF2138134.1"/>
    <property type="molecule type" value="Genomic_DNA"/>
</dbReference>
<evidence type="ECO:0000313" key="2">
    <source>
        <dbReference type="EMBL" id="KAF2138134.1"/>
    </source>
</evidence>
<dbReference type="RefSeq" id="XP_033393847.1">
    <property type="nucleotide sequence ID" value="XM_033547353.1"/>
</dbReference>
<organism evidence="2 3">
    <name type="scientific">Aplosporella prunicola CBS 121167</name>
    <dbReference type="NCBI Taxonomy" id="1176127"/>
    <lineage>
        <taxon>Eukaryota</taxon>
        <taxon>Fungi</taxon>
        <taxon>Dikarya</taxon>
        <taxon>Ascomycota</taxon>
        <taxon>Pezizomycotina</taxon>
        <taxon>Dothideomycetes</taxon>
        <taxon>Dothideomycetes incertae sedis</taxon>
        <taxon>Botryosphaeriales</taxon>
        <taxon>Aplosporellaceae</taxon>
        <taxon>Aplosporella</taxon>
    </lineage>
</organism>
<dbReference type="GeneID" id="54304860"/>
<dbReference type="AlphaFoldDB" id="A0A6A6B4J6"/>
<protein>
    <submittedName>
        <fullName evidence="2">Uncharacterized protein</fullName>
    </submittedName>
</protein>
<dbReference type="Proteomes" id="UP000799438">
    <property type="component" value="Unassembled WGS sequence"/>
</dbReference>
<proteinExistence type="predicted"/>
<sequence length="78" mass="8357">MFFSCGFLSVLRIYSFLHCRRGGPTAFDSHLFFPALGIATITTSRDKQKTGNESGGGAVTAADRTDGSMEAGRRKPSP</sequence>
<accession>A0A6A6B4J6</accession>